<evidence type="ECO:0000313" key="2">
    <source>
        <dbReference type="Proteomes" id="UP001158576"/>
    </source>
</evidence>
<keyword evidence="2" id="KW-1185">Reference proteome</keyword>
<accession>A0ABN7SPL6</accession>
<proteinExistence type="predicted"/>
<protein>
    <submittedName>
        <fullName evidence="1">Oidioi.mRNA.OKI2018_I69.chr1.g1962.t1.cds</fullName>
    </submittedName>
</protein>
<dbReference type="Proteomes" id="UP001158576">
    <property type="component" value="Chromosome 1"/>
</dbReference>
<gene>
    <name evidence="1" type="ORF">OKIOD_LOCUS10727</name>
</gene>
<reference evidence="1 2" key="1">
    <citation type="submission" date="2021-04" db="EMBL/GenBank/DDBJ databases">
        <authorList>
            <person name="Bliznina A."/>
        </authorList>
    </citation>
    <scope>NUCLEOTIDE SEQUENCE [LARGE SCALE GENOMIC DNA]</scope>
</reference>
<evidence type="ECO:0000313" key="1">
    <source>
        <dbReference type="EMBL" id="CAG5105251.1"/>
    </source>
</evidence>
<organism evidence="1 2">
    <name type="scientific">Oikopleura dioica</name>
    <name type="common">Tunicate</name>
    <dbReference type="NCBI Taxonomy" id="34765"/>
    <lineage>
        <taxon>Eukaryota</taxon>
        <taxon>Metazoa</taxon>
        <taxon>Chordata</taxon>
        <taxon>Tunicata</taxon>
        <taxon>Appendicularia</taxon>
        <taxon>Copelata</taxon>
        <taxon>Oikopleuridae</taxon>
        <taxon>Oikopleura</taxon>
    </lineage>
</organism>
<sequence length="77" mass="8380">MTERISMSFNIDSSMIKLARDADEGVIPAEGQVSERGTVWKTGSDGILRPDSSAKNAIKIEIRNKETGKVVAEMGQQ</sequence>
<dbReference type="EMBL" id="OU015566">
    <property type="protein sequence ID" value="CAG5105251.1"/>
    <property type="molecule type" value="Genomic_DNA"/>
</dbReference>
<name>A0ABN7SPL6_OIKDI</name>